<reference evidence="8 9" key="1">
    <citation type="submission" date="2024-02" db="EMBL/GenBank/DDBJ databases">
        <authorList>
            <person name="Chen Y."/>
            <person name="Shah S."/>
            <person name="Dougan E. K."/>
            <person name="Thang M."/>
            <person name="Chan C."/>
        </authorList>
    </citation>
    <scope>NUCLEOTIDE SEQUENCE [LARGE SCALE GENOMIC DNA]</scope>
</reference>
<evidence type="ECO:0000259" key="7">
    <source>
        <dbReference type="PROSITE" id="PS50222"/>
    </source>
</evidence>
<evidence type="ECO:0000313" key="9">
    <source>
        <dbReference type="Proteomes" id="UP001642484"/>
    </source>
</evidence>
<keyword evidence="1" id="KW-0808">Transferase</keyword>
<evidence type="ECO:0000256" key="4">
    <source>
        <dbReference type="ARBA" id="ARBA00022840"/>
    </source>
</evidence>
<dbReference type="Proteomes" id="UP001642484">
    <property type="component" value="Unassembled WGS sequence"/>
</dbReference>
<dbReference type="Gene3D" id="1.10.238.10">
    <property type="entry name" value="EF-hand"/>
    <property type="match status" value="1"/>
</dbReference>
<evidence type="ECO:0000256" key="2">
    <source>
        <dbReference type="ARBA" id="ARBA00022741"/>
    </source>
</evidence>
<dbReference type="PROSITE" id="PS50222">
    <property type="entry name" value="EF_HAND_2"/>
    <property type="match status" value="1"/>
</dbReference>
<evidence type="ECO:0000259" key="6">
    <source>
        <dbReference type="PROSITE" id="PS50011"/>
    </source>
</evidence>
<dbReference type="InterPro" id="IPR045269">
    <property type="entry name" value="Atg1-like"/>
</dbReference>
<keyword evidence="4" id="KW-0067">ATP-binding</keyword>
<name>A0ABP0PPG5_9DINO</name>
<dbReference type="InterPro" id="IPR002048">
    <property type="entry name" value="EF_hand_dom"/>
</dbReference>
<dbReference type="SUPFAM" id="SSF47473">
    <property type="entry name" value="EF-hand"/>
    <property type="match status" value="1"/>
</dbReference>
<keyword evidence="2" id="KW-0547">Nucleotide-binding</keyword>
<dbReference type="SMART" id="SM00220">
    <property type="entry name" value="S_TKc"/>
    <property type="match status" value="1"/>
</dbReference>
<evidence type="ECO:0000313" key="8">
    <source>
        <dbReference type="EMBL" id="CAK9076610.1"/>
    </source>
</evidence>
<dbReference type="PANTHER" id="PTHR24348:SF22">
    <property type="entry name" value="NON-SPECIFIC SERINE_THREONINE PROTEIN KINASE"/>
    <property type="match status" value="1"/>
</dbReference>
<feature type="domain" description="Protein kinase" evidence="6">
    <location>
        <begin position="91"/>
        <end position="373"/>
    </location>
</feature>
<organism evidence="8 9">
    <name type="scientific">Durusdinium trenchii</name>
    <dbReference type="NCBI Taxonomy" id="1381693"/>
    <lineage>
        <taxon>Eukaryota</taxon>
        <taxon>Sar</taxon>
        <taxon>Alveolata</taxon>
        <taxon>Dinophyceae</taxon>
        <taxon>Suessiales</taxon>
        <taxon>Symbiodiniaceae</taxon>
        <taxon>Durusdinium</taxon>
    </lineage>
</organism>
<keyword evidence="3" id="KW-0418">Kinase</keyword>
<gene>
    <name evidence="8" type="ORF">CCMP2556_LOCUS37759</name>
</gene>
<dbReference type="SUPFAM" id="SSF56112">
    <property type="entry name" value="Protein kinase-like (PK-like)"/>
    <property type="match status" value="1"/>
</dbReference>
<sequence>MIPSLRHGPRRLWQRWCVLDRHRFCNDADVTEHVRVTQEEIARYAAGISNLTMFKRPGSEPFEKQRISGLNSRRMDQVGLKRFEPCPAGYTFVDADVGGGAFARVFLVRNEATQDLQAMKRVDRVKLSKHFQISDAEAEQMVEQEFWQMQRTNHPHIIKLFDFFQDERYAYFIMESVNGGTLRQLLTTLHSDKGSRISEGYVAELLHQALYALRHLHFESRIHKDVKLENLMLLAPSGPPHLVLIDLGVAETLQPQQGEAGPMPAGTPQTMAPEVIDCMLGKRASFDDKCDVFSLGIVAHQLFTGEVPYKVAYTGGKSYGPVDYEKTRANMEEAELTGQLKVSEGALDFIKRMLQLDPEKRPSSLECLEHPWLVNCCERRRIRRLRAEGRTSLGGASLSIEADQAAGEELLWMERRRVCKALVRFAKRTPLQRAVAYHLAAYLPVGDLRRAADSFKRVDQAKSGHISYDEIAKALEDVLGIDRENGLLVAAAMDTDHTSRLDFQEFSAALAMVSGDREQRLFDKLLAKLQISPEQDLTFEEVHAAVEQAMKQEVTREELVHWLGKVAKRQQKELYDNPAGIVSNADFRKLFGQRTLSSAVPQPGTSGSHQRNV</sequence>
<feature type="domain" description="EF-hand" evidence="7">
    <location>
        <begin position="446"/>
        <end position="481"/>
    </location>
</feature>
<dbReference type="InterPro" id="IPR011009">
    <property type="entry name" value="Kinase-like_dom_sf"/>
</dbReference>
<accession>A0ABP0PPG5</accession>
<evidence type="ECO:0000256" key="1">
    <source>
        <dbReference type="ARBA" id="ARBA00022679"/>
    </source>
</evidence>
<dbReference type="PANTHER" id="PTHR24348">
    <property type="entry name" value="SERINE/THREONINE-PROTEIN KINASE UNC-51-RELATED"/>
    <property type="match status" value="1"/>
</dbReference>
<proteinExistence type="inferred from homology"/>
<dbReference type="PROSITE" id="PS50011">
    <property type="entry name" value="PROTEIN_KINASE_DOM"/>
    <property type="match status" value="1"/>
</dbReference>
<comment type="caution">
    <text evidence="8">The sequence shown here is derived from an EMBL/GenBank/DDBJ whole genome shotgun (WGS) entry which is preliminary data.</text>
</comment>
<dbReference type="Gene3D" id="1.10.510.10">
    <property type="entry name" value="Transferase(Phosphotransferase) domain 1"/>
    <property type="match status" value="1"/>
</dbReference>
<protein>
    <recommendedName>
        <fullName evidence="10">Non-specific serine/threonine protein kinase</fullName>
    </recommendedName>
</protein>
<dbReference type="InterPro" id="IPR011992">
    <property type="entry name" value="EF-hand-dom_pair"/>
</dbReference>
<comment type="similarity">
    <text evidence="5">Belongs to the protein kinase superfamily. Ser/Thr protein kinase family. CDPK subfamily.</text>
</comment>
<evidence type="ECO:0008006" key="10">
    <source>
        <dbReference type="Google" id="ProtNLM"/>
    </source>
</evidence>
<dbReference type="InterPro" id="IPR000719">
    <property type="entry name" value="Prot_kinase_dom"/>
</dbReference>
<dbReference type="EMBL" id="CAXAMN010023306">
    <property type="protein sequence ID" value="CAK9076610.1"/>
    <property type="molecule type" value="Genomic_DNA"/>
</dbReference>
<keyword evidence="9" id="KW-1185">Reference proteome</keyword>
<evidence type="ECO:0000256" key="5">
    <source>
        <dbReference type="ARBA" id="ARBA00024334"/>
    </source>
</evidence>
<dbReference type="Pfam" id="PF00069">
    <property type="entry name" value="Pkinase"/>
    <property type="match status" value="1"/>
</dbReference>
<evidence type="ECO:0000256" key="3">
    <source>
        <dbReference type="ARBA" id="ARBA00022777"/>
    </source>
</evidence>